<dbReference type="EMBL" id="ML210184">
    <property type="protein sequence ID" value="TFK25615.1"/>
    <property type="molecule type" value="Genomic_DNA"/>
</dbReference>
<proteinExistence type="predicted"/>
<evidence type="ECO:0000313" key="1">
    <source>
        <dbReference type="EMBL" id="TFK25615.1"/>
    </source>
</evidence>
<sequence>MQSLNYRLHWYNSNPLYIYHTDPKLSAPFSSTTSDHLPEIMQCTPNHPSNRVNHHTRSQQGTLFSFDSIRTPGVSRSHLSTFRRTFRPSGNASQVETLKDCLPLPLPFEGSHSLWPLFPTRTAHHDDSRVKLRVTCTGT</sequence>
<name>A0A5C3KZ87_COPMA</name>
<dbReference type="AlphaFoldDB" id="A0A5C3KZ87"/>
<keyword evidence="2" id="KW-1185">Reference proteome</keyword>
<evidence type="ECO:0000313" key="2">
    <source>
        <dbReference type="Proteomes" id="UP000307440"/>
    </source>
</evidence>
<accession>A0A5C3KZ87</accession>
<organism evidence="1 2">
    <name type="scientific">Coprinopsis marcescibilis</name>
    <name type="common">Agaric fungus</name>
    <name type="synonym">Psathyrella marcescibilis</name>
    <dbReference type="NCBI Taxonomy" id="230819"/>
    <lineage>
        <taxon>Eukaryota</taxon>
        <taxon>Fungi</taxon>
        <taxon>Dikarya</taxon>
        <taxon>Basidiomycota</taxon>
        <taxon>Agaricomycotina</taxon>
        <taxon>Agaricomycetes</taxon>
        <taxon>Agaricomycetidae</taxon>
        <taxon>Agaricales</taxon>
        <taxon>Agaricineae</taxon>
        <taxon>Psathyrellaceae</taxon>
        <taxon>Coprinopsis</taxon>
    </lineage>
</organism>
<protein>
    <submittedName>
        <fullName evidence="1">Uncharacterized protein</fullName>
    </submittedName>
</protein>
<reference evidence="1 2" key="1">
    <citation type="journal article" date="2019" name="Nat. Ecol. Evol.">
        <title>Megaphylogeny resolves global patterns of mushroom evolution.</title>
        <authorList>
            <person name="Varga T."/>
            <person name="Krizsan K."/>
            <person name="Foldi C."/>
            <person name="Dima B."/>
            <person name="Sanchez-Garcia M."/>
            <person name="Sanchez-Ramirez S."/>
            <person name="Szollosi G.J."/>
            <person name="Szarkandi J.G."/>
            <person name="Papp V."/>
            <person name="Albert L."/>
            <person name="Andreopoulos W."/>
            <person name="Angelini C."/>
            <person name="Antonin V."/>
            <person name="Barry K.W."/>
            <person name="Bougher N.L."/>
            <person name="Buchanan P."/>
            <person name="Buyck B."/>
            <person name="Bense V."/>
            <person name="Catcheside P."/>
            <person name="Chovatia M."/>
            <person name="Cooper J."/>
            <person name="Damon W."/>
            <person name="Desjardin D."/>
            <person name="Finy P."/>
            <person name="Geml J."/>
            <person name="Haridas S."/>
            <person name="Hughes K."/>
            <person name="Justo A."/>
            <person name="Karasinski D."/>
            <person name="Kautmanova I."/>
            <person name="Kiss B."/>
            <person name="Kocsube S."/>
            <person name="Kotiranta H."/>
            <person name="LaButti K.M."/>
            <person name="Lechner B.E."/>
            <person name="Liimatainen K."/>
            <person name="Lipzen A."/>
            <person name="Lukacs Z."/>
            <person name="Mihaltcheva S."/>
            <person name="Morgado L.N."/>
            <person name="Niskanen T."/>
            <person name="Noordeloos M.E."/>
            <person name="Ohm R.A."/>
            <person name="Ortiz-Santana B."/>
            <person name="Ovrebo C."/>
            <person name="Racz N."/>
            <person name="Riley R."/>
            <person name="Savchenko A."/>
            <person name="Shiryaev A."/>
            <person name="Soop K."/>
            <person name="Spirin V."/>
            <person name="Szebenyi C."/>
            <person name="Tomsovsky M."/>
            <person name="Tulloss R.E."/>
            <person name="Uehling J."/>
            <person name="Grigoriev I.V."/>
            <person name="Vagvolgyi C."/>
            <person name="Papp T."/>
            <person name="Martin F.M."/>
            <person name="Miettinen O."/>
            <person name="Hibbett D.S."/>
            <person name="Nagy L.G."/>
        </authorList>
    </citation>
    <scope>NUCLEOTIDE SEQUENCE [LARGE SCALE GENOMIC DNA]</scope>
    <source>
        <strain evidence="1 2">CBS 121175</strain>
    </source>
</reference>
<gene>
    <name evidence="1" type="ORF">FA15DRAFT_340206</name>
</gene>
<dbReference type="Proteomes" id="UP000307440">
    <property type="component" value="Unassembled WGS sequence"/>
</dbReference>